<reference evidence="1 2" key="1">
    <citation type="journal article" date="2012" name="New Phytol.">
        <title>Insight into trade-off between wood decay and parasitism from the genome of a fungal forest pathogen.</title>
        <authorList>
            <person name="Olson A."/>
            <person name="Aerts A."/>
            <person name="Asiegbu F."/>
            <person name="Belbahri L."/>
            <person name="Bouzid O."/>
            <person name="Broberg A."/>
            <person name="Canback B."/>
            <person name="Coutinho P.M."/>
            <person name="Cullen D."/>
            <person name="Dalman K."/>
            <person name="Deflorio G."/>
            <person name="van Diepen L.T."/>
            <person name="Dunand C."/>
            <person name="Duplessis S."/>
            <person name="Durling M."/>
            <person name="Gonthier P."/>
            <person name="Grimwood J."/>
            <person name="Fossdal C.G."/>
            <person name="Hansson D."/>
            <person name="Henrissat B."/>
            <person name="Hietala A."/>
            <person name="Himmelstrand K."/>
            <person name="Hoffmeister D."/>
            <person name="Hogberg N."/>
            <person name="James T.Y."/>
            <person name="Karlsson M."/>
            <person name="Kohler A."/>
            <person name="Kues U."/>
            <person name="Lee Y.H."/>
            <person name="Lin Y.C."/>
            <person name="Lind M."/>
            <person name="Lindquist E."/>
            <person name="Lombard V."/>
            <person name="Lucas S."/>
            <person name="Lunden K."/>
            <person name="Morin E."/>
            <person name="Murat C."/>
            <person name="Park J."/>
            <person name="Raffaello T."/>
            <person name="Rouze P."/>
            <person name="Salamov A."/>
            <person name="Schmutz J."/>
            <person name="Solheim H."/>
            <person name="Stahlberg J."/>
            <person name="Velez H."/>
            <person name="de Vries R.P."/>
            <person name="Wiebenga A."/>
            <person name="Woodward S."/>
            <person name="Yakovlev I."/>
            <person name="Garbelotto M."/>
            <person name="Martin F."/>
            <person name="Grigoriev I.V."/>
            <person name="Stenlid J."/>
        </authorList>
    </citation>
    <scope>NUCLEOTIDE SEQUENCE [LARGE SCALE GENOMIC DNA]</scope>
    <source>
        <strain evidence="1 2">TC 32-1</strain>
    </source>
</reference>
<keyword evidence="2" id="KW-1185">Reference proteome</keyword>
<proteinExistence type="predicted"/>
<dbReference type="HOGENOM" id="CLU_1204914_0_0_1"/>
<protein>
    <submittedName>
        <fullName evidence="1">Uncharacterized protein</fullName>
    </submittedName>
</protein>
<dbReference type="EMBL" id="KI925455">
    <property type="protein sequence ID" value="ETW85721.1"/>
    <property type="molecule type" value="Genomic_DNA"/>
</dbReference>
<dbReference type="KEGG" id="hir:HETIRDRAFT_457468"/>
<dbReference type="RefSeq" id="XP_009542551.1">
    <property type="nucleotide sequence ID" value="XM_009544256.1"/>
</dbReference>
<name>W4KKX8_HETIT</name>
<dbReference type="Proteomes" id="UP000030671">
    <property type="component" value="Unassembled WGS sequence"/>
</dbReference>
<organism evidence="1 2">
    <name type="scientific">Heterobasidion irregulare (strain TC 32-1)</name>
    <dbReference type="NCBI Taxonomy" id="747525"/>
    <lineage>
        <taxon>Eukaryota</taxon>
        <taxon>Fungi</taxon>
        <taxon>Dikarya</taxon>
        <taxon>Basidiomycota</taxon>
        <taxon>Agaricomycotina</taxon>
        <taxon>Agaricomycetes</taxon>
        <taxon>Russulales</taxon>
        <taxon>Bondarzewiaceae</taxon>
        <taxon>Heterobasidion</taxon>
        <taxon>Heterobasidion annosum species complex</taxon>
    </lineage>
</organism>
<dbReference type="AlphaFoldDB" id="W4KKX8"/>
<accession>W4KKX8</accession>
<dbReference type="GeneID" id="20676836"/>
<gene>
    <name evidence="1" type="ORF">HETIRDRAFT_457468</name>
</gene>
<evidence type="ECO:0000313" key="1">
    <source>
        <dbReference type="EMBL" id="ETW85721.1"/>
    </source>
</evidence>
<evidence type="ECO:0000313" key="2">
    <source>
        <dbReference type="Proteomes" id="UP000030671"/>
    </source>
</evidence>
<dbReference type="InParanoid" id="W4KKX8"/>
<sequence length="230" mass="25614">MYGCQERRSSSAPSAMIGGTSWTLLVFLSRLLGASYRCKRCDAAREYPHRGAYTRPSCRAALMWDACSRLERPCGTAGSSFPGLPKSFQSRALPSPQSRLRTRASMALINPTSPIRQASRPFSFWPRPGPVLESLALTREAHQHLFPSHRLARPRVLQVPGSISHPRYRLALQPSTPVRTTAASARARTAKDEPCPTGKSTWILPARQSRLFSLVGSVYFIPWNPSRMHK</sequence>